<organism evidence="3">
    <name type="scientific">Selaginella moellendorffii</name>
    <name type="common">Spikemoss</name>
    <dbReference type="NCBI Taxonomy" id="88036"/>
    <lineage>
        <taxon>Eukaryota</taxon>
        <taxon>Viridiplantae</taxon>
        <taxon>Streptophyta</taxon>
        <taxon>Embryophyta</taxon>
        <taxon>Tracheophyta</taxon>
        <taxon>Lycopodiopsida</taxon>
        <taxon>Selaginellales</taxon>
        <taxon>Selaginellaceae</taxon>
        <taxon>Selaginella</taxon>
    </lineage>
</organism>
<proteinExistence type="predicted"/>
<dbReference type="AlphaFoldDB" id="D8RBU0"/>
<dbReference type="KEGG" id="smo:SELMODRAFT_440445"/>
<dbReference type="EMBL" id="GL377575">
    <property type="protein sequence ID" value="EFJ30844.1"/>
    <property type="molecule type" value="Genomic_DNA"/>
</dbReference>
<dbReference type="Gramene" id="EFJ30844">
    <property type="protein sequence ID" value="EFJ30844"/>
    <property type="gene ID" value="SELMODRAFT_440445"/>
</dbReference>
<evidence type="ECO:0000313" key="3">
    <source>
        <dbReference type="Proteomes" id="UP000001514"/>
    </source>
</evidence>
<evidence type="ECO:0000256" key="1">
    <source>
        <dbReference type="SAM" id="MobiDB-lite"/>
    </source>
</evidence>
<keyword evidence="3" id="KW-1185">Reference proteome</keyword>
<feature type="compositionally biased region" description="Polar residues" evidence="1">
    <location>
        <begin position="17"/>
        <end position="31"/>
    </location>
</feature>
<feature type="region of interest" description="Disordered" evidence="1">
    <location>
        <begin position="1"/>
        <end position="36"/>
    </location>
</feature>
<sequence length="124" mass="13242">MGNPSFSSAGDKGADSTARQANSSSRGTGSSPIRRLPVSNLQQWSSGSSETILLHGQVAKLRIEERYMSEEVETEGVERLALSQILKEFSAATAAAAQQQHEELIRPVLMPSPLGLQRTFAASG</sequence>
<dbReference type="InParanoid" id="D8RBU0"/>
<gene>
    <name evidence="2" type="ORF">SELMODRAFT_440445</name>
</gene>
<name>D8RBU0_SELML</name>
<dbReference type="HOGENOM" id="CLU_2007887_0_0_1"/>
<reference evidence="2 3" key="1">
    <citation type="journal article" date="2011" name="Science">
        <title>The Selaginella genome identifies genetic changes associated with the evolution of vascular plants.</title>
        <authorList>
            <person name="Banks J.A."/>
            <person name="Nishiyama T."/>
            <person name="Hasebe M."/>
            <person name="Bowman J.L."/>
            <person name="Gribskov M."/>
            <person name="dePamphilis C."/>
            <person name="Albert V.A."/>
            <person name="Aono N."/>
            <person name="Aoyama T."/>
            <person name="Ambrose B.A."/>
            <person name="Ashton N.W."/>
            <person name="Axtell M.J."/>
            <person name="Barker E."/>
            <person name="Barker M.S."/>
            <person name="Bennetzen J.L."/>
            <person name="Bonawitz N.D."/>
            <person name="Chapple C."/>
            <person name="Cheng C."/>
            <person name="Correa L.G."/>
            <person name="Dacre M."/>
            <person name="DeBarry J."/>
            <person name="Dreyer I."/>
            <person name="Elias M."/>
            <person name="Engstrom E.M."/>
            <person name="Estelle M."/>
            <person name="Feng L."/>
            <person name="Finet C."/>
            <person name="Floyd S.K."/>
            <person name="Frommer W.B."/>
            <person name="Fujita T."/>
            <person name="Gramzow L."/>
            <person name="Gutensohn M."/>
            <person name="Harholt J."/>
            <person name="Hattori M."/>
            <person name="Heyl A."/>
            <person name="Hirai T."/>
            <person name="Hiwatashi Y."/>
            <person name="Ishikawa M."/>
            <person name="Iwata M."/>
            <person name="Karol K.G."/>
            <person name="Koehler B."/>
            <person name="Kolukisaoglu U."/>
            <person name="Kubo M."/>
            <person name="Kurata T."/>
            <person name="Lalonde S."/>
            <person name="Li K."/>
            <person name="Li Y."/>
            <person name="Litt A."/>
            <person name="Lyons E."/>
            <person name="Manning G."/>
            <person name="Maruyama T."/>
            <person name="Michael T.P."/>
            <person name="Mikami K."/>
            <person name="Miyazaki S."/>
            <person name="Morinaga S."/>
            <person name="Murata T."/>
            <person name="Mueller-Roeber B."/>
            <person name="Nelson D.R."/>
            <person name="Obara M."/>
            <person name="Oguri Y."/>
            <person name="Olmstead R.G."/>
            <person name="Onodera N."/>
            <person name="Petersen B.L."/>
            <person name="Pils B."/>
            <person name="Prigge M."/>
            <person name="Rensing S.A."/>
            <person name="Riano-Pachon D.M."/>
            <person name="Roberts A.W."/>
            <person name="Sato Y."/>
            <person name="Scheller H.V."/>
            <person name="Schulz B."/>
            <person name="Schulz C."/>
            <person name="Shakirov E.V."/>
            <person name="Shibagaki N."/>
            <person name="Shinohara N."/>
            <person name="Shippen D.E."/>
            <person name="Soerensen I."/>
            <person name="Sotooka R."/>
            <person name="Sugimoto N."/>
            <person name="Sugita M."/>
            <person name="Sumikawa N."/>
            <person name="Tanurdzic M."/>
            <person name="Theissen G."/>
            <person name="Ulvskov P."/>
            <person name="Wakazuki S."/>
            <person name="Weng J.K."/>
            <person name="Willats W.W."/>
            <person name="Wipf D."/>
            <person name="Wolf P.G."/>
            <person name="Yang L."/>
            <person name="Zimmer A.D."/>
            <person name="Zhu Q."/>
            <person name="Mitros T."/>
            <person name="Hellsten U."/>
            <person name="Loque D."/>
            <person name="Otillar R."/>
            <person name="Salamov A."/>
            <person name="Schmutz J."/>
            <person name="Shapiro H."/>
            <person name="Lindquist E."/>
            <person name="Lucas S."/>
            <person name="Rokhsar D."/>
            <person name="Grigoriev I.V."/>
        </authorList>
    </citation>
    <scope>NUCLEOTIDE SEQUENCE [LARGE SCALE GENOMIC DNA]</scope>
</reference>
<evidence type="ECO:0000313" key="2">
    <source>
        <dbReference type="EMBL" id="EFJ30844.1"/>
    </source>
</evidence>
<protein>
    <submittedName>
        <fullName evidence="2">Uncharacterized protein</fullName>
    </submittedName>
</protein>
<accession>D8RBU0</accession>
<dbReference type="Proteomes" id="UP000001514">
    <property type="component" value="Unassembled WGS sequence"/>
</dbReference>